<sequence>MRASRADWDTRLQGVRRDATAWRLVDTLIEQPVTDANTIAEHLGISTVAARTAIAQLVEMGILRQANAGLRFRKWIATDVADALDRFAERAGRRTSPRS</sequence>
<proteinExistence type="predicted"/>
<organism evidence="1">
    <name type="scientific">freshwater metagenome</name>
    <dbReference type="NCBI Taxonomy" id="449393"/>
    <lineage>
        <taxon>unclassified sequences</taxon>
        <taxon>metagenomes</taxon>
        <taxon>ecological metagenomes</taxon>
    </lineage>
</organism>
<reference evidence="1" key="1">
    <citation type="submission" date="2020-05" db="EMBL/GenBank/DDBJ databases">
        <authorList>
            <person name="Chiriac C."/>
            <person name="Salcher M."/>
            <person name="Ghai R."/>
            <person name="Kavagutti S V."/>
        </authorList>
    </citation>
    <scope>NUCLEOTIDE SEQUENCE</scope>
</reference>
<dbReference type="SUPFAM" id="SSF46785">
    <property type="entry name" value="Winged helix' DNA-binding domain"/>
    <property type="match status" value="1"/>
</dbReference>
<dbReference type="EMBL" id="CAFBOL010000196">
    <property type="protein sequence ID" value="CAB5023468.1"/>
    <property type="molecule type" value="Genomic_DNA"/>
</dbReference>
<dbReference type="AlphaFoldDB" id="A0A6J7R030"/>
<evidence type="ECO:0000313" key="1">
    <source>
        <dbReference type="EMBL" id="CAB5023468.1"/>
    </source>
</evidence>
<gene>
    <name evidence="1" type="ORF">UFOPK3931_03501</name>
</gene>
<dbReference type="InterPro" id="IPR036390">
    <property type="entry name" value="WH_DNA-bd_sf"/>
</dbReference>
<name>A0A6J7R030_9ZZZZ</name>
<accession>A0A6J7R030</accession>
<protein>
    <submittedName>
        <fullName evidence="1">Unannotated protein</fullName>
    </submittedName>
</protein>